<dbReference type="GeneID" id="17296184"/>
<proteinExistence type="predicted"/>
<dbReference type="EnsemblProtists" id="EKX39467">
    <property type="protein sequence ID" value="EKX39467"/>
    <property type="gene ID" value="GUITHDRAFT_114429"/>
</dbReference>
<reference evidence="4" key="2">
    <citation type="submission" date="2012-11" db="EMBL/GenBank/DDBJ databases">
        <authorList>
            <person name="Kuo A."/>
            <person name="Curtis B.A."/>
            <person name="Tanifuji G."/>
            <person name="Burki F."/>
            <person name="Gruber A."/>
            <person name="Irimia M."/>
            <person name="Maruyama S."/>
            <person name="Arias M.C."/>
            <person name="Ball S.G."/>
            <person name="Gile G.H."/>
            <person name="Hirakawa Y."/>
            <person name="Hopkins J.F."/>
            <person name="Rensing S.A."/>
            <person name="Schmutz J."/>
            <person name="Symeonidi A."/>
            <person name="Elias M."/>
            <person name="Eveleigh R.J."/>
            <person name="Herman E.K."/>
            <person name="Klute M.J."/>
            <person name="Nakayama T."/>
            <person name="Obornik M."/>
            <person name="Reyes-Prieto A."/>
            <person name="Armbrust E.V."/>
            <person name="Aves S.J."/>
            <person name="Beiko R.G."/>
            <person name="Coutinho P."/>
            <person name="Dacks J.B."/>
            <person name="Durnford D.G."/>
            <person name="Fast N.M."/>
            <person name="Green B.R."/>
            <person name="Grisdale C."/>
            <person name="Hempe F."/>
            <person name="Henrissat B."/>
            <person name="Hoppner M.P."/>
            <person name="Ishida K.-I."/>
            <person name="Kim E."/>
            <person name="Koreny L."/>
            <person name="Kroth P.G."/>
            <person name="Liu Y."/>
            <person name="Malik S.-B."/>
            <person name="Maier U.G."/>
            <person name="McRose D."/>
            <person name="Mock T."/>
            <person name="Neilson J.A."/>
            <person name="Onodera N.T."/>
            <person name="Poole A.M."/>
            <person name="Pritham E.J."/>
            <person name="Richards T.A."/>
            <person name="Rocap G."/>
            <person name="Roy S.W."/>
            <person name="Sarai C."/>
            <person name="Schaack S."/>
            <person name="Shirato S."/>
            <person name="Slamovits C.H."/>
            <person name="Spencer D.F."/>
            <person name="Suzuki S."/>
            <person name="Worden A.Z."/>
            <person name="Zauner S."/>
            <person name="Barry K."/>
            <person name="Bell C."/>
            <person name="Bharti A.K."/>
            <person name="Crow J.A."/>
            <person name="Grimwood J."/>
            <person name="Kramer R."/>
            <person name="Lindquist E."/>
            <person name="Lucas S."/>
            <person name="Salamov A."/>
            <person name="McFadden G.I."/>
            <person name="Lane C.E."/>
            <person name="Keeling P.J."/>
            <person name="Gray M.W."/>
            <person name="Grigoriev I.V."/>
            <person name="Archibald J.M."/>
        </authorList>
    </citation>
    <scope>NUCLEOTIDE SEQUENCE</scope>
    <source>
        <strain evidence="4">CCMP2712</strain>
    </source>
</reference>
<keyword evidence="4" id="KW-1185">Reference proteome</keyword>
<evidence type="ECO:0000256" key="1">
    <source>
        <dbReference type="SAM" id="MobiDB-lite"/>
    </source>
</evidence>
<protein>
    <submittedName>
        <fullName evidence="2 3">Uncharacterized protein</fullName>
    </submittedName>
</protein>
<name>L1ITN8_GUITC</name>
<evidence type="ECO:0000313" key="2">
    <source>
        <dbReference type="EMBL" id="EKX39467.1"/>
    </source>
</evidence>
<evidence type="ECO:0000313" key="3">
    <source>
        <dbReference type="EnsemblProtists" id="EKX39467"/>
    </source>
</evidence>
<organism evidence="2">
    <name type="scientific">Guillardia theta (strain CCMP2712)</name>
    <name type="common">Cryptophyte</name>
    <dbReference type="NCBI Taxonomy" id="905079"/>
    <lineage>
        <taxon>Eukaryota</taxon>
        <taxon>Cryptophyceae</taxon>
        <taxon>Pyrenomonadales</taxon>
        <taxon>Geminigeraceae</taxon>
        <taxon>Guillardia</taxon>
    </lineage>
</organism>
<dbReference type="KEGG" id="gtt:GUITHDRAFT_114429"/>
<dbReference type="EMBL" id="JH993039">
    <property type="protein sequence ID" value="EKX39467.1"/>
    <property type="molecule type" value="Genomic_DNA"/>
</dbReference>
<evidence type="ECO:0000313" key="4">
    <source>
        <dbReference type="Proteomes" id="UP000011087"/>
    </source>
</evidence>
<gene>
    <name evidence="2" type="ORF">GUITHDRAFT_114429</name>
</gene>
<dbReference type="HOGENOM" id="CLU_1484700_0_0_1"/>
<feature type="region of interest" description="Disordered" evidence="1">
    <location>
        <begin position="48"/>
        <end position="100"/>
    </location>
</feature>
<reference evidence="3" key="3">
    <citation type="submission" date="2016-03" db="UniProtKB">
        <authorList>
            <consortium name="EnsemblProtists"/>
        </authorList>
    </citation>
    <scope>IDENTIFICATION</scope>
</reference>
<reference evidence="2 4" key="1">
    <citation type="journal article" date="2012" name="Nature">
        <title>Algal genomes reveal evolutionary mosaicism and the fate of nucleomorphs.</title>
        <authorList>
            <consortium name="DOE Joint Genome Institute"/>
            <person name="Curtis B.A."/>
            <person name="Tanifuji G."/>
            <person name="Burki F."/>
            <person name="Gruber A."/>
            <person name="Irimia M."/>
            <person name="Maruyama S."/>
            <person name="Arias M.C."/>
            <person name="Ball S.G."/>
            <person name="Gile G.H."/>
            <person name="Hirakawa Y."/>
            <person name="Hopkins J.F."/>
            <person name="Kuo A."/>
            <person name="Rensing S.A."/>
            <person name="Schmutz J."/>
            <person name="Symeonidi A."/>
            <person name="Elias M."/>
            <person name="Eveleigh R.J."/>
            <person name="Herman E.K."/>
            <person name="Klute M.J."/>
            <person name="Nakayama T."/>
            <person name="Obornik M."/>
            <person name="Reyes-Prieto A."/>
            <person name="Armbrust E.V."/>
            <person name="Aves S.J."/>
            <person name="Beiko R.G."/>
            <person name="Coutinho P."/>
            <person name="Dacks J.B."/>
            <person name="Durnford D.G."/>
            <person name="Fast N.M."/>
            <person name="Green B.R."/>
            <person name="Grisdale C.J."/>
            <person name="Hempel F."/>
            <person name="Henrissat B."/>
            <person name="Hoppner M.P."/>
            <person name="Ishida K."/>
            <person name="Kim E."/>
            <person name="Koreny L."/>
            <person name="Kroth P.G."/>
            <person name="Liu Y."/>
            <person name="Malik S.B."/>
            <person name="Maier U.G."/>
            <person name="McRose D."/>
            <person name="Mock T."/>
            <person name="Neilson J.A."/>
            <person name="Onodera N.T."/>
            <person name="Poole A.M."/>
            <person name="Pritham E.J."/>
            <person name="Richards T.A."/>
            <person name="Rocap G."/>
            <person name="Roy S.W."/>
            <person name="Sarai C."/>
            <person name="Schaack S."/>
            <person name="Shirato S."/>
            <person name="Slamovits C.H."/>
            <person name="Spencer D.F."/>
            <person name="Suzuki S."/>
            <person name="Worden A.Z."/>
            <person name="Zauner S."/>
            <person name="Barry K."/>
            <person name="Bell C."/>
            <person name="Bharti A.K."/>
            <person name="Crow J.A."/>
            <person name="Grimwood J."/>
            <person name="Kramer R."/>
            <person name="Lindquist E."/>
            <person name="Lucas S."/>
            <person name="Salamov A."/>
            <person name="McFadden G.I."/>
            <person name="Lane C.E."/>
            <person name="Keeling P.J."/>
            <person name="Gray M.W."/>
            <person name="Grigoriev I.V."/>
            <person name="Archibald J.M."/>
        </authorList>
    </citation>
    <scope>NUCLEOTIDE SEQUENCE</scope>
    <source>
        <strain evidence="2 4">CCMP2712</strain>
    </source>
</reference>
<dbReference type="Proteomes" id="UP000011087">
    <property type="component" value="Unassembled WGS sequence"/>
</dbReference>
<accession>L1ITN8</accession>
<dbReference type="PaxDb" id="55529-EKX39467"/>
<sequence>MSCMISEISPISGGRLTSTLNASIQQLELREPPMTLTNGTMLMVTYENDGRETGPDVFGDPDGEGRRELVPSAEAEPGGNLRRPLLTGPDEGEEQESDVKDLSSFRAGAVEGERDLFDLLWALEAQGILTRQQASCLLEKANEEDDKLMEAHTMLNEVPSKERSDELLHEFAEFLVSYAQSL</sequence>
<dbReference type="RefSeq" id="XP_005826447.1">
    <property type="nucleotide sequence ID" value="XM_005826390.1"/>
</dbReference>
<dbReference type="AlphaFoldDB" id="L1ITN8"/>